<dbReference type="PANTHER" id="PTHR12243:SF67">
    <property type="entry name" value="COREPRESSOR OF PANGOLIN, ISOFORM A-RELATED"/>
    <property type="match status" value="1"/>
</dbReference>
<keyword evidence="1" id="KW-0539">Nucleus</keyword>
<dbReference type="Proteomes" id="UP001497382">
    <property type="component" value="Unassembled WGS sequence"/>
</dbReference>
<evidence type="ECO:0000313" key="4">
    <source>
        <dbReference type="EMBL" id="CAL1299308.1"/>
    </source>
</evidence>
<evidence type="ECO:0000259" key="2">
    <source>
        <dbReference type="PROSITE" id="PS51029"/>
    </source>
</evidence>
<dbReference type="EMBL" id="CAXIEN010000494">
    <property type="protein sequence ID" value="CAL1299308.1"/>
    <property type="molecule type" value="Genomic_DNA"/>
</dbReference>
<name>A0AAV2BTC4_9ARAC</name>
<feature type="domain" description="MADF" evidence="2">
    <location>
        <begin position="10"/>
        <end position="94"/>
    </location>
</feature>
<dbReference type="GO" id="GO:0005634">
    <property type="term" value="C:nucleus"/>
    <property type="evidence" value="ECO:0007669"/>
    <property type="project" value="UniProtKB-SubCell"/>
</dbReference>
<dbReference type="PROSITE" id="PS51031">
    <property type="entry name" value="BESS"/>
    <property type="match status" value="1"/>
</dbReference>
<comment type="subcellular location">
    <subcellularLocation>
        <location evidence="1">Nucleus</location>
    </subcellularLocation>
</comment>
<protein>
    <recommendedName>
        <fullName evidence="6">MADF domain-containing protein</fullName>
    </recommendedName>
</protein>
<evidence type="ECO:0008006" key="6">
    <source>
        <dbReference type="Google" id="ProtNLM"/>
    </source>
</evidence>
<dbReference type="Pfam" id="PF10545">
    <property type="entry name" value="MADF_DNA_bdg"/>
    <property type="match status" value="1"/>
</dbReference>
<evidence type="ECO:0000256" key="1">
    <source>
        <dbReference type="PROSITE-ProRule" id="PRU00371"/>
    </source>
</evidence>
<dbReference type="InterPro" id="IPR039353">
    <property type="entry name" value="TF_Adf1"/>
</dbReference>
<dbReference type="GO" id="GO:0003677">
    <property type="term" value="F:DNA binding"/>
    <property type="evidence" value="ECO:0007669"/>
    <property type="project" value="InterPro"/>
</dbReference>
<organism evidence="4 5">
    <name type="scientific">Larinioides sclopetarius</name>
    <dbReference type="NCBI Taxonomy" id="280406"/>
    <lineage>
        <taxon>Eukaryota</taxon>
        <taxon>Metazoa</taxon>
        <taxon>Ecdysozoa</taxon>
        <taxon>Arthropoda</taxon>
        <taxon>Chelicerata</taxon>
        <taxon>Arachnida</taxon>
        <taxon>Araneae</taxon>
        <taxon>Araneomorphae</taxon>
        <taxon>Entelegynae</taxon>
        <taxon>Araneoidea</taxon>
        <taxon>Araneidae</taxon>
        <taxon>Larinioides</taxon>
    </lineage>
</organism>
<dbReference type="InterPro" id="IPR004210">
    <property type="entry name" value="BESS_motif"/>
</dbReference>
<dbReference type="CDD" id="cd00167">
    <property type="entry name" value="SANT"/>
    <property type="match status" value="1"/>
</dbReference>
<reference evidence="4 5" key="1">
    <citation type="submission" date="2024-04" db="EMBL/GenBank/DDBJ databases">
        <authorList>
            <person name="Rising A."/>
            <person name="Reimegard J."/>
            <person name="Sonavane S."/>
            <person name="Akerstrom W."/>
            <person name="Nylinder S."/>
            <person name="Hedman E."/>
            <person name="Kallberg Y."/>
        </authorList>
    </citation>
    <scope>NUCLEOTIDE SEQUENCE [LARGE SCALE GENOMIC DNA]</scope>
</reference>
<evidence type="ECO:0000313" key="5">
    <source>
        <dbReference type="Proteomes" id="UP001497382"/>
    </source>
</evidence>
<dbReference type="AlphaFoldDB" id="A0AAV2BTC4"/>
<gene>
    <name evidence="4" type="ORF">LARSCL_LOCUS21279</name>
</gene>
<evidence type="ECO:0000259" key="3">
    <source>
        <dbReference type="PROSITE" id="PS51031"/>
    </source>
</evidence>
<comment type="caution">
    <text evidence="4">The sequence shown here is derived from an EMBL/GenBank/DDBJ whole genome shotgun (WGS) entry which is preliminary data.</text>
</comment>
<keyword evidence="5" id="KW-1185">Reference proteome</keyword>
<dbReference type="InterPro" id="IPR006578">
    <property type="entry name" value="MADF-dom"/>
</dbReference>
<dbReference type="PROSITE" id="PS51029">
    <property type="entry name" value="MADF"/>
    <property type="match status" value="1"/>
</dbReference>
<proteinExistence type="predicted"/>
<dbReference type="SMART" id="SM00595">
    <property type="entry name" value="MADF"/>
    <property type="match status" value="1"/>
</dbReference>
<dbReference type="PANTHER" id="PTHR12243">
    <property type="entry name" value="MADF DOMAIN TRANSCRIPTION FACTOR"/>
    <property type="match status" value="1"/>
</dbReference>
<accession>A0AAV2BTC4</accession>
<sequence length="241" mass="27530">MEKSDIEDKKLIQEINKYPSLWDQRSLDYLNRNLKVREWALVALEMDYSVDEVKSRWKTLKDTFFRELKSTAKSGQPSKWSCFDNMSFLLQGSNTLLLPSPYSSQCLSEFNSPYVSSVTCGNKFAESSSAACPDEDPESSQRKKLKINPKDATEILTSTPYQSSVPIQLNELHPENNNEDYYFLMSLLPSFERMPTQQKMFLKIKIMQDVYNTTYGGTMPNLNTSLSSGIDTGSSEFTFSS</sequence>
<feature type="domain" description="BESS" evidence="3">
    <location>
        <begin position="177"/>
        <end position="216"/>
    </location>
</feature>
<dbReference type="Pfam" id="PF02944">
    <property type="entry name" value="BESS"/>
    <property type="match status" value="1"/>
</dbReference>
<dbReference type="InterPro" id="IPR001005">
    <property type="entry name" value="SANT/Myb"/>
</dbReference>